<evidence type="ECO:0000256" key="2">
    <source>
        <dbReference type="ARBA" id="ARBA00023002"/>
    </source>
</evidence>
<dbReference type="PANTHER" id="PTHR42760">
    <property type="entry name" value="SHORT-CHAIN DEHYDROGENASES/REDUCTASES FAMILY MEMBER"/>
    <property type="match status" value="1"/>
</dbReference>
<dbReference type="SUPFAM" id="SSF51735">
    <property type="entry name" value="NAD(P)-binding Rossmann-fold domains"/>
    <property type="match status" value="1"/>
</dbReference>
<evidence type="ECO:0000313" key="3">
    <source>
        <dbReference type="EMBL" id="MBT9291547.1"/>
    </source>
</evidence>
<dbReference type="InterPro" id="IPR002347">
    <property type="entry name" value="SDR_fam"/>
</dbReference>
<dbReference type="EMBL" id="JAHHZF010000009">
    <property type="protein sequence ID" value="MBT9291547.1"/>
    <property type="molecule type" value="Genomic_DNA"/>
</dbReference>
<sequence>MGKGRTALVTGGCGGIGAAICRRLADDGFTVAVVDRDAGAAVGLATALPGTGHVGIGADVAEEMAVEAAFAAAEAALGPIDVLVTAAGILMLRPDGNRNAVAETPLDEWQRTQEVNATGTFLFCRAYARRVTEPRRGARVVTVSSVAAQLGGYRSSSAYIASKSAVIGLTKGLARELAPYGVTANSVAPGLIDAPMLRLSLDPADDARAAAGIPLGRLGTPGDVAGAVAFLVSADAAYVTGCTIDVNGGYRMQ</sequence>
<reference evidence="3 4" key="1">
    <citation type="submission" date="2021-06" db="EMBL/GenBank/DDBJ databases">
        <authorList>
            <person name="Grouzdev D.S."/>
            <person name="Koziaeva V."/>
        </authorList>
    </citation>
    <scope>NUCLEOTIDE SEQUENCE [LARGE SCALE GENOMIC DNA]</scope>
    <source>
        <strain evidence="3 4">22</strain>
    </source>
</reference>
<dbReference type="RefSeq" id="WP_261970160.1">
    <property type="nucleotide sequence ID" value="NZ_JAHHZF010000009.1"/>
</dbReference>
<evidence type="ECO:0000256" key="1">
    <source>
        <dbReference type="ARBA" id="ARBA00006484"/>
    </source>
</evidence>
<accession>A0A947DAH5</accession>
<dbReference type="Pfam" id="PF13561">
    <property type="entry name" value="adh_short_C2"/>
    <property type="match status" value="1"/>
</dbReference>
<comment type="similarity">
    <text evidence="1">Belongs to the short-chain dehydrogenases/reductases (SDR) family.</text>
</comment>
<dbReference type="Gene3D" id="3.40.50.720">
    <property type="entry name" value="NAD(P)-binding Rossmann-like Domain"/>
    <property type="match status" value="1"/>
</dbReference>
<organism evidence="3 4">
    <name type="scientific">Prosthecodimorpha staleyi</name>
    <dbReference type="NCBI Taxonomy" id="2840188"/>
    <lineage>
        <taxon>Bacteria</taxon>
        <taxon>Pseudomonadati</taxon>
        <taxon>Pseudomonadota</taxon>
        <taxon>Alphaproteobacteria</taxon>
        <taxon>Hyphomicrobiales</taxon>
        <taxon>Ancalomicrobiaceae</taxon>
        <taxon>Prosthecodimorpha</taxon>
    </lineage>
</organism>
<dbReference type="PRINTS" id="PR00080">
    <property type="entry name" value="SDRFAMILY"/>
</dbReference>
<dbReference type="GO" id="GO:0016616">
    <property type="term" value="F:oxidoreductase activity, acting on the CH-OH group of donors, NAD or NADP as acceptor"/>
    <property type="evidence" value="ECO:0007669"/>
    <property type="project" value="TreeGrafter"/>
</dbReference>
<dbReference type="PRINTS" id="PR00081">
    <property type="entry name" value="GDHRDH"/>
</dbReference>
<dbReference type="InterPro" id="IPR036291">
    <property type="entry name" value="NAD(P)-bd_dom_sf"/>
</dbReference>
<dbReference type="PANTHER" id="PTHR42760:SF133">
    <property type="entry name" value="3-OXOACYL-[ACYL-CARRIER-PROTEIN] REDUCTASE"/>
    <property type="match status" value="1"/>
</dbReference>
<proteinExistence type="inferred from homology"/>
<keyword evidence="2" id="KW-0560">Oxidoreductase</keyword>
<dbReference type="FunFam" id="3.40.50.720:FF:000084">
    <property type="entry name" value="Short-chain dehydrogenase reductase"/>
    <property type="match status" value="1"/>
</dbReference>
<dbReference type="Proteomes" id="UP000766595">
    <property type="component" value="Unassembled WGS sequence"/>
</dbReference>
<keyword evidence="4" id="KW-1185">Reference proteome</keyword>
<gene>
    <name evidence="3" type="ORF">KL771_18925</name>
</gene>
<evidence type="ECO:0000313" key="4">
    <source>
        <dbReference type="Proteomes" id="UP000766595"/>
    </source>
</evidence>
<name>A0A947DAH5_9HYPH</name>
<dbReference type="AlphaFoldDB" id="A0A947DAH5"/>
<protein>
    <submittedName>
        <fullName evidence="3">SDR family oxidoreductase</fullName>
    </submittedName>
</protein>
<comment type="caution">
    <text evidence="3">The sequence shown here is derived from an EMBL/GenBank/DDBJ whole genome shotgun (WGS) entry which is preliminary data.</text>
</comment>